<proteinExistence type="predicted"/>
<sequence>MIFNNLYRLQAAFSSSELQLFPTFLESCPVLKNLILDYSVSEEPEQFELTNVPRCLTSTLEYVEIKELIMREKTGIKVVNYFLENSAVLKNLSLRLADSPMTTQDSEINRKLLTSTKLSRSCEVSVY</sequence>
<feature type="domain" description="FBD" evidence="1">
    <location>
        <begin position="54"/>
        <end position="127"/>
    </location>
</feature>
<evidence type="ECO:0000313" key="2">
    <source>
        <dbReference type="EMBL" id="JAU97084.1"/>
    </source>
</evidence>
<organism evidence="2">
    <name type="scientific">Noccaea caerulescens</name>
    <name type="common">Alpine penny-cress</name>
    <name type="synonym">Thlaspi caerulescens</name>
    <dbReference type="NCBI Taxonomy" id="107243"/>
    <lineage>
        <taxon>Eukaryota</taxon>
        <taxon>Viridiplantae</taxon>
        <taxon>Streptophyta</taxon>
        <taxon>Embryophyta</taxon>
        <taxon>Tracheophyta</taxon>
        <taxon>Spermatophyta</taxon>
        <taxon>Magnoliopsida</taxon>
        <taxon>eudicotyledons</taxon>
        <taxon>Gunneridae</taxon>
        <taxon>Pentapetalae</taxon>
        <taxon>rosids</taxon>
        <taxon>malvids</taxon>
        <taxon>Brassicales</taxon>
        <taxon>Brassicaceae</taxon>
        <taxon>Coluteocarpeae</taxon>
        <taxon>Noccaea</taxon>
    </lineage>
</organism>
<gene>
    <name evidence="2" type="ORF">MP_TR22424_c0_g1_i1_g.65477</name>
</gene>
<reference evidence="2" key="1">
    <citation type="submission" date="2016-07" db="EMBL/GenBank/DDBJ databases">
        <title>De novo transcriptome assembly of four accessions of the metal hyperaccumulator plant Noccaea caerulescens.</title>
        <authorList>
            <person name="Blande D."/>
            <person name="Halimaa P."/>
            <person name="Tervahauta A.I."/>
            <person name="Aarts M.G."/>
            <person name="Karenlampi S.O."/>
        </authorList>
    </citation>
    <scope>NUCLEOTIDE SEQUENCE</scope>
</reference>
<dbReference type="PANTHER" id="PTHR31900">
    <property type="entry name" value="F-BOX/RNI SUPERFAMILY PROTEIN-RELATED"/>
    <property type="match status" value="1"/>
</dbReference>
<dbReference type="AlphaFoldDB" id="A0A1J3JYA5"/>
<dbReference type="InterPro" id="IPR050232">
    <property type="entry name" value="FBL13/AtMIF1-like"/>
</dbReference>
<dbReference type="InterPro" id="IPR006566">
    <property type="entry name" value="FBD"/>
</dbReference>
<evidence type="ECO:0000259" key="1">
    <source>
        <dbReference type="SMART" id="SM00579"/>
    </source>
</evidence>
<name>A0A1J3JYA5_NOCCA</name>
<dbReference type="PANTHER" id="PTHR31900:SF33">
    <property type="entry name" value="PROTEIN WITH RNI-LIKE_FBD-LIKE DOMAIN"/>
    <property type="match status" value="1"/>
</dbReference>
<dbReference type="EMBL" id="GEVM01008854">
    <property type="protein sequence ID" value="JAU97084.1"/>
    <property type="molecule type" value="Transcribed_RNA"/>
</dbReference>
<dbReference type="Pfam" id="PF08387">
    <property type="entry name" value="FBD"/>
    <property type="match status" value="1"/>
</dbReference>
<dbReference type="SMART" id="SM00579">
    <property type="entry name" value="FBD"/>
    <property type="match status" value="1"/>
</dbReference>
<protein>
    <submittedName>
        <fullName evidence="2">Putative F-box/FBD/LRR-repeat protein</fullName>
    </submittedName>
</protein>
<accession>A0A1J3JYA5</accession>